<sequence>MVKDSSVKQKILFYLPEGSINDATKYYIEILESSFSDFFEVVIVKSLKEQSNVKYILTIEAKHFFLAKLKFPKAKIINWFQGVVAEEALMTKGSLWRKYLWAFFESFTLKYSFFNIYVSRRMKKYFEDTYHISSSFFYIMPCFNKDLNLELINKEKYQYPTFVYAGSLATWQCVDKTLELYSLIERVLPNASLTLLTKEKELAETMINNYKIKNYSIKYVSLENLDTELLKYKYGFLIRENHIVNNVATPTKMNSYLANGIIPIYSSFIDDFKVNFNEYDFIVAKEKTQDVLNDIVNFEKYGFNREVFFINLRKIFDTYYNREKYAEELSKYIGDNLIV</sequence>
<proteinExistence type="predicted"/>
<protein>
    <submittedName>
        <fullName evidence="1">Gtr107</fullName>
    </submittedName>
</protein>
<organism evidence="1">
    <name type="scientific">Acinetobacter baumannii</name>
    <dbReference type="NCBI Taxonomy" id="470"/>
    <lineage>
        <taxon>Bacteria</taxon>
        <taxon>Pseudomonadati</taxon>
        <taxon>Pseudomonadota</taxon>
        <taxon>Gammaproteobacteria</taxon>
        <taxon>Moraxellales</taxon>
        <taxon>Moraxellaceae</taxon>
        <taxon>Acinetobacter</taxon>
        <taxon>Acinetobacter calcoaceticus/baumannii complex</taxon>
    </lineage>
</organism>
<name>A0A2Z2GXS2_ACIBA</name>
<gene>
    <name evidence="1" type="primary">gtr107</name>
</gene>
<evidence type="ECO:0000313" key="1">
    <source>
        <dbReference type="EMBL" id="ARR95906.1"/>
    </source>
</evidence>
<accession>A0A2Z2GXS2</accession>
<dbReference type="EMBL" id="KY434632">
    <property type="protein sequence ID" value="ARR95906.1"/>
    <property type="molecule type" value="Genomic_DNA"/>
</dbReference>
<dbReference type="AlphaFoldDB" id="A0A2Z2GXS2"/>
<reference evidence="1" key="1">
    <citation type="submission" date="2017-01" db="EMBL/GenBank/DDBJ databases">
        <title>Acinetobacter baumannii KL52 capsule biosynthesis gene cluster.</title>
        <authorList>
            <person name="Kenyon J.J."/>
            <person name="Holt K.E."/>
            <person name="Pickard D.J."/>
            <person name="Dougan G."/>
            <person name="Hall R.M."/>
        </authorList>
    </citation>
    <scope>NUCLEOTIDE SEQUENCE</scope>
    <source>
        <strain evidence="1">H32</strain>
    </source>
</reference>
<dbReference type="SUPFAM" id="SSF53756">
    <property type="entry name" value="UDP-Glycosyltransferase/glycogen phosphorylase"/>
    <property type="match status" value="1"/>
</dbReference>